<name>A0AAQ3QC76_9LILI</name>
<evidence type="ECO:0000313" key="3">
    <source>
        <dbReference type="EMBL" id="WOL04171.1"/>
    </source>
</evidence>
<accession>A0AAQ3QC76</accession>
<dbReference type="InterPro" id="IPR010987">
    <property type="entry name" value="Glutathione-S-Trfase_C-like"/>
</dbReference>
<evidence type="ECO:0000256" key="1">
    <source>
        <dbReference type="SAM" id="Phobius"/>
    </source>
</evidence>
<dbReference type="Proteomes" id="UP001327560">
    <property type="component" value="Chromosome 4"/>
</dbReference>
<dbReference type="SUPFAM" id="SSF47616">
    <property type="entry name" value="GST C-terminal domain-like"/>
    <property type="match status" value="1"/>
</dbReference>
<dbReference type="Gene3D" id="1.20.1050.10">
    <property type="match status" value="1"/>
</dbReference>
<gene>
    <name evidence="3" type="ORF">Cni_G12892</name>
</gene>
<dbReference type="EMBL" id="CP136893">
    <property type="protein sequence ID" value="WOL04171.1"/>
    <property type="molecule type" value="Genomic_DNA"/>
</dbReference>
<protein>
    <submittedName>
        <fullName evidence="3">Glutathione S-transferase parA</fullName>
    </submittedName>
</protein>
<evidence type="ECO:0000313" key="4">
    <source>
        <dbReference type="Proteomes" id="UP001327560"/>
    </source>
</evidence>
<evidence type="ECO:0000259" key="2">
    <source>
        <dbReference type="PROSITE" id="PS50405"/>
    </source>
</evidence>
<sequence length="108" mass="12263">MNSKRGTGTDRFCGSNIRVVSDGTSRRSSGLAQFLMLRSRLLEEEAQQEAKRELIEILKLLEDELSEYSGGKTFGFVDIALILFVSWFYSYEIFVVFSIEVEVPKLVA</sequence>
<proteinExistence type="predicted"/>
<keyword evidence="1" id="KW-1133">Transmembrane helix</keyword>
<dbReference type="InterPro" id="IPR004046">
    <property type="entry name" value="GST_C"/>
</dbReference>
<keyword evidence="4" id="KW-1185">Reference proteome</keyword>
<dbReference type="Pfam" id="PF00043">
    <property type="entry name" value="GST_C"/>
    <property type="match status" value="1"/>
</dbReference>
<feature type="domain" description="GST C-terminal" evidence="2">
    <location>
        <begin position="9"/>
        <end position="108"/>
    </location>
</feature>
<feature type="transmembrane region" description="Helical" evidence="1">
    <location>
        <begin position="76"/>
        <end position="99"/>
    </location>
</feature>
<dbReference type="PROSITE" id="PS50405">
    <property type="entry name" value="GST_CTER"/>
    <property type="match status" value="1"/>
</dbReference>
<dbReference type="InterPro" id="IPR036282">
    <property type="entry name" value="Glutathione-S-Trfase_C_sf"/>
</dbReference>
<keyword evidence="1" id="KW-0472">Membrane</keyword>
<reference evidence="3 4" key="1">
    <citation type="submission" date="2023-10" db="EMBL/GenBank/DDBJ databases">
        <title>Chromosome-scale genome assembly provides insights into flower coloration mechanisms of Canna indica.</title>
        <authorList>
            <person name="Li C."/>
        </authorList>
    </citation>
    <scope>NUCLEOTIDE SEQUENCE [LARGE SCALE GENOMIC DNA]</scope>
    <source>
        <tissue evidence="3">Flower</tissue>
    </source>
</reference>
<keyword evidence="1" id="KW-0812">Transmembrane</keyword>
<dbReference type="AlphaFoldDB" id="A0AAQ3QC76"/>
<organism evidence="3 4">
    <name type="scientific">Canna indica</name>
    <name type="common">Indian-shot</name>
    <dbReference type="NCBI Taxonomy" id="4628"/>
    <lineage>
        <taxon>Eukaryota</taxon>
        <taxon>Viridiplantae</taxon>
        <taxon>Streptophyta</taxon>
        <taxon>Embryophyta</taxon>
        <taxon>Tracheophyta</taxon>
        <taxon>Spermatophyta</taxon>
        <taxon>Magnoliopsida</taxon>
        <taxon>Liliopsida</taxon>
        <taxon>Zingiberales</taxon>
        <taxon>Cannaceae</taxon>
        <taxon>Canna</taxon>
    </lineage>
</organism>